<dbReference type="EMBL" id="JBIYSL010000002">
    <property type="protein sequence ID" value="MFK0522277.1"/>
    <property type="molecule type" value="Genomic_DNA"/>
</dbReference>
<dbReference type="SUPFAM" id="SSF46785">
    <property type="entry name" value="Winged helix' DNA-binding domain"/>
    <property type="match status" value="1"/>
</dbReference>
<organism evidence="1 2">
    <name type="scientific">Paenibacillus illinoisensis</name>
    <dbReference type="NCBI Taxonomy" id="59845"/>
    <lineage>
        <taxon>Bacteria</taxon>
        <taxon>Bacillati</taxon>
        <taxon>Bacillota</taxon>
        <taxon>Bacilli</taxon>
        <taxon>Bacillales</taxon>
        <taxon>Paenibacillaceae</taxon>
        <taxon>Paenibacillus</taxon>
    </lineage>
</organism>
<dbReference type="PANTHER" id="PTHR33221:SF15">
    <property type="entry name" value="HTH-TYPE TRANSCRIPTIONAL REGULATOR YWGB-RELATED"/>
    <property type="match status" value="1"/>
</dbReference>
<evidence type="ECO:0000313" key="1">
    <source>
        <dbReference type="EMBL" id="MFK0522277.1"/>
    </source>
</evidence>
<dbReference type="InterPro" id="IPR036390">
    <property type="entry name" value="WH_DNA-bd_sf"/>
</dbReference>
<evidence type="ECO:0000313" key="2">
    <source>
        <dbReference type="Proteomes" id="UP001618531"/>
    </source>
</evidence>
<sequence>MKLYYLAKKVSRLKQISSRFSMAVHILSMISLDPLYSTGDRIARSINSNPVVIRRIMAQLKKAGYIDTKPGVAGASLLISPEKCTLLNIFQAVESVDGNQLFKIHKDTDPNCSVGMNIESILLPQFSNAQKAMEQELASVTLAQIVEQLRIKANAK</sequence>
<protein>
    <submittedName>
        <fullName evidence="1">Rrf2 family transcriptional regulator</fullName>
    </submittedName>
</protein>
<comment type="caution">
    <text evidence="1">The sequence shown here is derived from an EMBL/GenBank/DDBJ whole genome shotgun (WGS) entry which is preliminary data.</text>
</comment>
<dbReference type="PANTHER" id="PTHR33221">
    <property type="entry name" value="WINGED HELIX-TURN-HELIX TRANSCRIPTIONAL REGULATOR, RRF2 FAMILY"/>
    <property type="match status" value="1"/>
</dbReference>
<dbReference type="InterPro" id="IPR036388">
    <property type="entry name" value="WH-like_DNA-bd_sf"/>
</dbReference>
<dbReference type="Gene3D" id="1.10.10.10">
    <property type="entry name" value="Winged helix-like DNA-binding domain superfamily/Winged helix DNA-binding domain"/>
    <property type="match status" value="1"/>
</dbReference>
<accession>A0ABW8HS06</accession>
<dbReference type="Pfam" id="PF02082">
    <property type="entry name" value="Rrf2"/>
    <property type="match status" value="1"/>
</dbReference>
<reference evidence="1 2" key="1">
    <citation type="submission" date="2024-11" db="EMBL/GenBank/DDBJ databases">
        <title>Identification and Characterization of a Novel Fosfomycin Bacillithiol Transferase FosB8 in Paenibacillus illinoisensis.</title>
        <authorList>
            <person name="Lu W."/>
        </authorList>
    </citation>
    <scope>NUCLEOTIDE SEQUENCE [LARGE SCALE GENOMIC DNA]</scope>
    <source>
        <strain evidence="1 2">WP77</strain>
    </source>
</reference>
<proteinExistence type="predicted"/>
<gene>
    <name evidence="1" type="ORF">ACINKY_08695</name>
</gene>
<dbReference type="Proteomes" id="UP001618531">
    <property type="component" value="Unassembled WGS sequence"/>
</dbReference>
<dbReference type="PROSITE" id="PS51197">
    <property type="entry name" value="HTH_RRF2_2"/>
    <property type="match status" value="1"/>
</dbReference>
<dbReference type="InterPro" id="IPR000944">
    <property type="entry name" value="Tscrpt_reg_Rrf2"/>
</dbReference>
<name>A0ABW8HS06_9BACL</name>
<keyword evidence="2" id="KW-1185">Reference proteome</keyword>